<feature type="region of interest" description="Disordered" evidence="1">
    <location>
        <begin position="171"/>
        <end position="191"/>
    </location>
</feature>
<proteinExistence type="predicted"/>
<dbReference type="Pfam" id="PF04938">
    <property type="entry name" value="SIP1"/>
    <property type="match status" value="1"/>
</dbReference>
<name>A0A3N2PLR5_SODAK</name>
<keyword evidence="3" id="KW-1185">Reference proteome</keyword>
<dbReference type="GeneID" id="39577801"/>
<feature type="region of interest" description="Disordered" evidence="1">
    <location>
        <begin position="107"/>
        <end position="140"/>
    </location>
</feature>
<dbReference type="GO" id="GO:0000387">
    <property type="term" value="P:spliceosomal snRNP assembly"/>
    <property type="evidence" value="ECO:0007669"/>
    <property type="project" value="InterPro"/>
</dbReference>
<feature type="region of interest" description="Disordered" evidence="1">
    <location>
        <begin position="1"/>
        <end position="50"/>
    </location>
</feature>
<evidence type="ECO:0000313" key="2">
    <source>
        <dbReference type="EMBL" id="ROT35429.1"/>
    </source>
</evidence>
<feature type="compositionally biased region" description="Low complexity" evidence="1">
    <location>
        <begin position="29"/>
        <end position="42"/>
    </location>
</feature>
<dbReference type="AlphaFoldDB" id="A0A3N2PLR5"/>
<feature type="compositionally biased region" description="Acidic residues" evidence="1">
    <location>
        <begin position="454"/>
        <end position="465"/>
    </location>
</feature>
<evidence type="ECO:0000313" key="3">
    <source>
        <dbReference type="Proteomes" id="UP000272025"/>
    </source>
</evidence>
<sequence>MASKRSHATSTDGQDEASVEQPVKKRSKNQSSSSKSGRQHQNSHIDPTWGQKYVFSSYGDATTTIPADSDVEFEDDADAMAYLKSVRQEATGIPHLLVAPKIPIGPQLPEGFRPPNGPDDDANEIADNSKEEELSDTALDRGLYESGIGDYCGRYEDGAYIGHPDSWVEEAEAQGGEDGQDWDGSPSHRNADTEAAVHEAYFASQLDHYHALRAVLRSKPPESVVSDLPRTHSPHVGRLGPRSPVFKIWNHRLRNTDPLPAQIASMDKESVLRVLRVLLSGSFLRRGAELHERTSRWVWALLARLPPPGELNHVEIAWVRDLGRRAVLLSQSLADMANLRDALDGEGVDLGVHEAVDDSSDDDEDVLQDMEVEEPEPEEDEGTVEEEDGDDQQENTGAISGEPDGIERRDETAAEPAVGAATATKDDTATAEDVEDGEIDEKGEEDRHSQSMDCSEDGEVVEDDTSAPHQAAPETDEGLEAAKARVLAQLEDVDVQPPAQDSRGTAAEEEEDEKAPDARLRARMNMRATLNMILTVAGEFYGQRDLLEFRDPFAGM</sequence>
<dbReference type="InterPro" id="IPR035426">
    <property type="entry name" value="Gemin2/Brr1"/>
</dbReference>
<feature type="compositionally biased region" description="Acidic residues" evidence="1">
    <location>
        <begin position="429"/>
        <end position="443"/>
    </location>
</feature>
<reference evidence="2 3" key="1">
    <citation type="journal article" date="2018" name="Mol. Ecol.">
        <title>The obligate alkalophilic soda-lake fungus Sodiomyces alkalinus has shifted to a protein diet.</title>
        <authorList>
            <person name="Grum-Grzhimaylo A.A."/>
            <person name="Falkoski D.L."/>
            <person name="van den Heuvel J."/>
            <person name="Valero-Jimenez C.A."/>
            <person name="Min B."/>
            <person name="Choi I.G."/>
            <person name="Lipzen A."/>
            <person name="Daum C.G."/>
            <person name="Aanen D.K."/>
            <person name="Tsang A."/>
            <person name="Henrissat B."/>
            <person name="Bilanenko E.N."/>
            <person name="de Vries R.P."/>
            <person name="van Kan J.A.L."/>
            <person name="Grigoriev I.V."/>
            <person name="Debets A.J.M."/>
        </authorList>
    </citation>
    <scope>NUCLEOTIDE SEQUENCE [LARGE SCALE GENOMIC DNA]</scope>
    <source>
        <strain evidence="2 3">F11</strain>
    </source>
</reference>
<dbReference type="OrthoDB" id="428895at2759"/>
<organism evidence="2 3">
    <name type="scientific">Sodiomyces alkalinus (strain CBS 110278 / VKM F-3762 / F11)</name>
    <name type="common">Alkaliphilic filamentous fungus</name>
    <dbReference type="NCBI Taxonomy" id="1314773"/>
    <lineage>
        <taxon>Eukaryota</taxon>
        <taxon>Fungi</taxon>
        <taxon>Dikarya</taxon>
        <taxon>Ascomycota</taxon>
        <taxon>Pezizomycotina</taxon>
        <taxon>Sordariomycetes</taxon>
        <taxon>Hypocreomycetidae</taxon>
        <taxon>Glomerellales</taxon>
        <taxon>Plectosphaerellaceae</taxon>
        <taxon>Sodiomyces</taxon>
    </lineage>
</organism>
<dbReference type="Gene3D" id="1.20.58.1070">
    <property type="match status" value="1"/>
</dbReference>
<dbReference type="STRING" id="1314773.A0A3N2PLR5"/>
<evidence type="ECO:0000256" key="1">
    <source>
        <dbReference type="SAM" id="MobiDB-lite"/>
    </source>
</evidence>
<accession>A0A3N2PLR5</accession>
<feature type="compositionally biased region" description="Acidic residues" evidence="1">
    <location>
        <begin position="357"/>
        <end position="393"/>
    </location>
</feature>
<dbReference type="EMBL" id="ML119061">
    <property type="protein sequence ID" value="ROT35429.1"/>
    <property type="molecule type" value="Genomic_DNA"/>
</dbReference>
<dbReference type="Proteomes" id="UP000272025">
    <property type="component" value="Unassembled WGS sequence"/>
</dbReference>
<dbReference type="RefSeq" id="XP_028463235.1">
    <property type="nucleotide sequence ID" value="XM_028609323.1"/>
</dbReference>
<protein>
    <submittedName>
        <fullName evidence="2">Uncharacterized protein</fullName>
    </submittedName>
</protein>
<gene>
    <name evidence="2" type="ORF">SODALDRAFT_316874</name>
</gene>
<feature type="compositionally biased region" description="Low complexity" evidence="1">
    <location>
        <begin position="414"/>
        <end position="423"/>
    </location>
</feature>
<feature type="region of interest" description="Disordered" evidence="1">
    <location>
        <begin position="355"/>
        <end position="520"/>
    </location>
</feature>
<feature type="compositionally biased region" description="Basic and acidic residues" evidence="1">
    <location>
        <begin position="127"/>
        <end position="140"/>
    </location>
</feature>